<dbReference type="PANTHER" id="PTHR47618:SF1">
    <property type="entry name" value="BIFUNCTIONAL OLIGORIBONUCLEASE AND PAP PHOSPHATASE NRNA"/>
    <property type="match status" value="1"/>
</dbReference>
<dbReference type="EMBL" id="FQVY01000003">
    <property type="protein sequence ID" value="SHG31898.1"/>
    <property type="molecule type" value="Genomic_DNA"/>
</dbReference>
<dbReference type="AlphaFoldDB" id="A0AAQ1MEU4"/>
<dbReference type="Gene3D" id="3.90.1640.10">
    <property type="entry name" value="inorganic pyrophosphatase (n-terminal core)"/>
    <property type="match status" value="1"/>
</dbReference>
<name>A0AAQ1MEU4_9FIRM</name>
<comment type="caution">
    <text evidence="4">The sequence shown here is derived from an EMBL/GenBank/DDBJ whole genome shotgun (WGS) entry which is preliminary data.</text>
</comment>
<accession>A0AAQ1MEU4</accession>
<dbReference type="RefSeq" id="WP_021659296.1">
    <property type="nucleotide sequence ID" value="NZ_FQVY01000003.1"/>
</dbReference>
<dbReference type="InterPro" id="IPR051319">
    <property type="entry name" value="Oligoribo/pAp-PDE_c-di-AMP_PDE"/>
</dbReference>
<sequence length="315" mass="33840">MEMTVKGAADLLKGAKDVLILCHQSPDGDTLGSGYGLYFCLKKLGVRARVLCPDKIPELFKPLLRGYREEPFDPALVVAVDIADAKLMGRLCAQYGDSVDLCIDHHISNTGYARRLLLDREAAGTAEVIFALAKEWGLAPDPHLADCLYTGIATDSGCFKYQNTTPRTHRIAAELMEWGADAAEINRAIFDTKSQGRLAAESALIRSIRYFCGGRLAVAVMDLATIAETGAGPADFDGLTALPRQVEGVEIGVTLREREPGFFKVSVRTSSYVDASALAAQLGGGGHIRAAGCTVRGTADEAVETIHQLAKEFLH</sequence>
<dbReference type="EMBL" id="WWVX01000008">
    <property type="protein sequence ID" value="MZL70384.1"/>
    <property type="molecule type" value="Genomic_DNA"/>
</dbReference>
<dbReference type="InterPro" id="IPR001667">
    <property type="entry name" value="DDH_dom"/>
</dbReference>
<dbReference type="InterPro" id="IPR038763">
    <property type="entry name" value="DHH_sf"/>
</dbReference>
<dbReference type="GO" id="GO:0003676">
    <property type="term" value="F:nucleic acid binding"/>
    <property type="evidence" value="ECO:0007669"/>
    <property type="project" value="InterPro"/>
</dbReference>
<gene>
    <name evidence="3" type="ORF">GT747_11530</name>
    <name evidence="4" type="ORF">SAMN05444424_2093</name>
</gene>
<reference evidence="4" key="2">
    <citation type="submission" date="2016-11" db="EMBL/GenBank/DDBJ databases">
        <authorList>
            <person name="Varghese N."/>
            <person name="Submissions S."/>
        </authorList>
    </citation>
    <scope>NUCLEOTIDE SEQUENCE</scope>
    <source>
        <strain evidence="4">DSM 4029</strain>
    </source>
</reference>
<dbReference type="Pfam" id="PF02272">
    <property type="entry name" value="DHHA1"/>
    <property type="match status" value="1"/>
</dbReference>
<dbReference type="InterPro" id="IPR003156">
    <property type="entry name" value="DHHA1_dom"/>
</dbReference>
<proteinExistence type="predicted"/>
<dbReference type="SUPFAM" id="SSF64182">
    <property type="entry name" value="DHH phosphoesterases"/>
    <property type="match status" value="1"/>
</dbReference>
<feature type="domain" description="DHHA1" evidence="2">
    <location>
        <begin position="229"/>
        <end position="312"/>
    </location>
</feature>
<organism evidence="4 5">
    <name type="scientific">Bittarella massiliensis</name>
    <name type="common">ex Durand et al. 2017</name>
    <dbReference type="NCBI Taxonomy" id="1720313"/>
    <lineage>
        <taxon>Bacteria</taxon>
        <taxon>Bacillati</taxon>
        <taxon>Bacillota</taxon>
        <taxon>Clostridia</taxon>
        <taxon>Eubacteriales</taxon>
        <taxon>Oscillospiraceae</taxon>
        <taxon>Bittarella (ex Durand et al. 2017)</taxon>
    </lineage>
</organism>
<evidence type="ECO:0000313" key="5">
    <source>
        <dbReference type="Proteomes" id="UP000184089"/>
    </source>
</evidence>
<dbReference type="PANTHER" id="PTHR47618">
    <property type="entry name" value="BIFUNCTIONAL OLIGORIBONUCLEASE AND PAP PHOSPHATASE NRNA"/>
    <property type="match status" value="1"/>
</dbReference>
<protein>
    <submittedName>
        <fullName evidence="3">Bifunctional oligoribonuclease/PAP phosphatase NrnA</fullName>
    </submittedName>
    <submittedName>
        <fullName evidence="4">Phosphoesterase RecJ domain-containing protein</fullName>
    </submittedName>
</protein>
<reference evidence="5" key="1">
    <citation type="submission" date="2016-11" db="EMBL/GenBank/DDBJ databases">
        <authorList>
            <person name="Jaros S."/>
            <person name="Januszkiewicz K."/>
            <person name="Wedrychowicz H."/>
        </authorList>
    </citation>
    <scope>NUCLEOTIDE SEQUENCE [LARGE SCALE GENOMIC DNA]</scope>
    <source>
        <strain evidence="5">DSM 4029</strain>
    </source>
</reference>
<dbReference type="Proteomes" id="UP000184089">
    <property type="component" value="Unassembled WGS sequence"/>
</dbReference>
<reference evidence="3 6" key="3">
    <citation type="journal article" date="2019" name="Nat. Med.">
        <title>A library of human gut bacterial isolates paired with longitudinal multiomics data enables mechanistic microbiome research.</title>
        <authorList>
            <person name="Poyet M."/>
            <person name="Groussin M."/>
            <person name="Gibbons S.M."/>
            <person name="Avila-Pacheco J."/>
            <person name="Jiang X."/>
            <person name="Kearney S.M."/>
            <person name="Perrotta A.R."/>
            <person name="Berdy B."/>
            <person name="Zhao S."/>
            <person name="Lieberman T.D."/>
            <person name="Swanson P.K."/>
            <person name="Smith M."/>
            <person name="Roesemann S."/>
            <person name="Alexander J.E."/>
            <person name="Rich S.A."/>
            <person name="Livny J."/>
            <person name="Vlamakis H."/>
            <person name="Clish C."/>
            <person name="Bullock K."/>
            <person name="Deik A."/>
            <person name="Scott J."/>
            <person name="Pierce K.A."/>
            <person name="Xavier R.J."/>
            <person name="Alm E.J."/>
        </authorList>
    </citation>
    <scope>NUCLEOTIDE SEQUENCE [LARGE SCALE GENOMIC DNA]</scope>
    <source>
        <strain evidence="3 6">BIOML-A2</strain>
    </source>
</reference>
<keyword evidence="6" id="KW-1185">Reference proteome</keyword>
<dbReference type="Pfam" id="PF01368">
    <property type="entry name" value="DHH"/>
    <property type="match status" value="1"/>
</dbReference>
<dbReference type="Gene3D" id="3.10.310.30">
    <property type="match status" value="1"/>
</dbReference>
<feature type="domain" description="DDH" evidence="1">
    <location>
        <begin position="18"/>
        <end position="152"/>
    </location>
</feature>
<evidence type="ECO:0000313" key="4">
    <source>
        <dbReference type="EMBL" id="SHG31898.1"/>
    </source>
</evidence>
<evidence type="ECO:0000259" key="1">
    <source>
        <dbReference type="Pfam" id="PF01368"/>
    </source>
</evidence>
<dbReference type="Proteomes" id="UP000474718">
    <property type="component" value="Unassembled WGS sequence"/>
</dbReference>
<evidence type="ECO:0000313" key="6">
    <source>
        <dbReference type="Proteomes" id="UP000474718"/>
    </source>
</evidence>
<evidence type="ECO:0000313" key="3">
    <source>
        <dbReference type="EMBL" id="MZL70384.1"/>
    </source>
</evidence>
<evidence type="ECO:0000259" key="2">
    <source>
        <dbReference type="Pfam" id="PF02272"/>
    </source>
</evidence>